<comment type="caution">
    <text evidence="1">The sequence shown here is derived from an EMBL/GenBank/DDBJ whole genome shotgun (WGS) entry which is preliminary data.</text>
</comment>
<dbReference type="PANTHER" id="PTHR36109:SF2">
    <property type="entry name" value="MEMBRANE PROTEIN"/>
    <property type="match status" value="1"/>
</dbReference>
<reference evidence="1 2" key="1">
    <citation type="submission" date="2019-09" db="EMBL/GenBank/DDBJ databases">
        <title>Biological control of the noxious weed angled onion (Allium triquetrum) thwarted by endophytic bacteria in Victoria, Australia.</title>
        <authorList>
            <person name="Tehranchian P."/>
            <person name="Adair R.J."/>
            <person name="Van T.H."/>
            <person name="Morrison P.D."/>
            <person name="Williams H."/>
            <person name="Lawrie A.C."/>
        </authorList>
    </citation>
    <scope>NUCLEOTIDE SEQUENCE [LARGE SCALE GENOMIC DNA]</scope>
    <source>
        <strain evidence="1 2">RPTAtOch1</strain>
    </source>
</reference>
<dbReference type="EMBL" id="VYXQ01000030">
    <property type="protein sequence ID" value="KAA9356169.1"/>
    <property type="molecule type" value="Genomic_DNA"/>
</dbReference>
<evidence type="ECO:0000313" key="1">
    <source>
        <dbReference type="EMBL" id="KAA9356169.1"/>
    </source>
</evidence>
<dbReference type="InterPro" id="IPR052948">
    <property type="entry name" value="Low_temp-induced_all0457"/>
</dbReference>
<dbReference type="RefSeq" id="WP_151095768.1">
    <property type="nucleotide sequence ID" value="NZ_JBLZNM010000025.1"/>
</dbReference>
<dbReference type="Proteomes" id="UP000327108">
    <property type="component" value="Unassembled WGS sequence"/>
</dbReference>
<keyword evidence="2" id="KW-1185">Reference proteome</keyword>
<name>A0A5N1JNI3_9HYPH</name>
<dbReference type="PANTHER" id="PTHR36109">
    <property type="entry name" value="MEMBRANE PROTEIN-RELATED"/>
    <property type="match status" value="1"/>
</dbReference>
<gene>
    <name evidence="1" type="ORF">F3W84_21970</name>
</gene>
<sequence>MACVSGLFDSFDEAYDAMTALQEAGTDAAQVSLITNNMVLQAKREASIPTAPILDGCPDQAAAALSPPGESRAFDALGILTLPGIGDVAAIGWVTASLVGVAGSTYNGSQPESLVNTLQQNDVSERMADTYSEALRRGSTLLLIRCAEPEVAKVEALLNEWGSVKIDQRRDIYVAEGWIAFDRTMPPLTLEEIERDRRTRGLGR</sequence>
<accession>A0A5N1JNI3</accession>
<dbReference type="AlphaFoldDB" id="A0A5N1JNI3"/>
<organism evidence="1 2">
    <name type="scientific">Ochrobactrum quorumnocens</name>
    <dbReference type="NCBI Taxonomy" id="271865"/>
    <lineage>
        <taxon>Bacteria</taxon>
        <taxon>Pseudomonadati</taxon>
        <taxon>Pseudomonadota</taxon>
        <taxon>Alphaproteobacteria</taxon>
        <taxon>Hyphomicrobiales</taxon>
        <taxon>Brucellaceae</taxon>
        <taxon>Brucella/Ochrobactrum group</taxon>
        <taxon>Ochrobactrum</taxon>
    </lineage>
</organism>
<proteinExistence type="predicted"/>
<evidence type="ECO:0000313" key="2">
    <source>
        <dbReference type="Proteomes" id="UP000327108"/>
    </source>
</evidence>
<protein>
    <submittedName>
        <fullName evidence="1">Uncharacterized protein</fullName>
    </submittedName>
</protein>